<feature type="compositionally biased region" description="Acidic residues" evidence="1">
    <location>
        <begin position="283"/>
        <end position="292"/>
    </location>
</feature>
<evidence type="ECO:0000313" key="3">
    <source>
        <dbReference type="WBParaSite" id="L893_g13092.t1"/>
    </source>
</evidence>
<feature type="region of interest" description="Disordered" evidence="1">
    <location>
        <begin position="1"/>
        <end position="27"/>
    </location>
</feature>
<keyword evidence="2" id="KW-1185">Reference proteome</keyword>
<proteinExistence type="predicted"/>
<protein>
    <submittedName>
        <fullName evidence="3">Extensin-like</fullName>
    </submittedName>
</protein>
<organism evidence="2 3">
    <name type="scientific">Steinernema glaseri</name>
    <dbReference type="NCBI Taxonomy" id="37863"/>
    <lineage>
        <taxon>Eukaryota</taxon>
        <taxon>Metazoa</taxon>
        <taxon>Ecdysozoa</taxon>
        <taxon>Nematoda</taxon>
        <taxon>Chromadorea</taxon>
        <taxon>Rhabditida</taxon>
        <taxon>Tylenchina</taxon>
        <taxon>Panagrolaimomorpha</taxon>
        <taxon>Strongyloidoidea</taxon>
        <taxon>Steinernematidae</taxon>
        <taxon>Steinernema</taxon>
    </lineage>
</organism>
<sequence length="326" mass="36248">MPSEVPFQIPSEVPSQMPSEMPSEVPFQMPSEVPFQIPSEVSSHMLSQEPPQMSYQAPYEMPPQMSYQAPYEMPPQMSYQAPYQMPPQISYQAPYQMPPQMSYQAPYQMPPQISYQACYPPLPPPVYRMSRTVTVLRSDPVPKRPKKDVEVVAPAPIQTSDDDCLHEASTDFADEPVEDGPVEDLQPFNNEECLAALNALKALSDSEMDEDEPAPTTSAPEDPFVATLLEQAESDSSDDDDEPDSALEPSPPSSAWPSENTQASGDPHHDEDFLTTLLKEAESDSSDDEMEEHETSIDFADEPVEDGPVETMEPFNHEDCLAALNE</sequence>
<name>A0A1I7Y606_9BILA</name>
<reference evidence="3" key="1">
    <citation type="submission" date="2016-11" db="UniProtKB">
        <authorList>
            <consortium name="WormBaseParasite"/>
        </authorList>
    </citation>
    <scope>IDENTIFICATION</scope>
</reference>
<evidence type="ECO:0000313" key="2">
    <source>
        <dbReference type="Proteomes" id="UP000095287"/>
    </source>
</evidence>
<feature type="compositionally biased region" description="Acidic residues" evidence="1">
    <location>
        <begin position="172"/>
        <end position="182"/>
    </location>
</feature>
<feature type="region of interest" description="Disordered" evidence="1">
    <location>
        <begin position="153"/>
        <end position="326"/>
    </location>
</feature>
<accession>A0A1I7Y606</accession>
<dbReference type="WBParaSite" id="L893_g13092.t1">
    <property type="protein sequence ID" value="L893_g13092.t1"/>
    <property type="gene ID" value="L893_g13092"/>
</dbReference>
<feature type="compositionally biased region" description="Acidic residues" evidence="1">
    <location>
        <begin position="232"/>
        <end position="245"/>
    </location>
</feature>
<evidence type="ECO:0000256" key="1">
    <source>
        <dbReference type="SAM" id="MobiDB-lite"/>
    </source>
</evidence>
<feature type="compositionally biased region" description="Acidic residues" evidence="1">
    <location>
        <begin position="299"/>
        <end position="308"/>
    </location>
</feature>
<dbReference type="Proteomes" id="UP000095287">
    <property type="component" value="Unplaced"/>
</dbReference>
<dbReference type="AlphaFoldDB" id="A0A1I7Y606"/>